<dbReference type="PIRSF" id="PIRSF002070">
    <property type="entry name" value="SSB"/>
    <property type="match status" value="1"/>
</dbReference>
<dbReference type="InterPro" id="IPR000424">
    <property type="entry name" value="Primosome_PriB/ssb"/>
</dbReference>
<dbReference type="InterPro" id="IPR012340">
    <property type="entry name" value="NA-bd_OB-fold"/>
</dbReference>
<dbReference type="PROSITE" id="PS50935">
    <property type="entry name" value="SSB"/>
    <property type="match status" value="1"/>
</dbReference>
<reference evidence="3" key="1">
    <citation type="submission" date="2020-03" db="EMBL/GenBank/DDBJ databases">
        <title>The deep terrestrial virosphere.</title>
        <authorList>
            <person name="Holmfeldt K."/>
            <person name="Nilsson E."/>
            <person name="Simone D."/>
            <person name="Lopez-Fernandez M."/>
            <person name="Wu X."/>
            <person name="de Brujin I."/>
            <person name="Lundin D."/>
            <person name="Andersson A."/>
            <person name="Bertilsson S."/>
            <person name="Dopson M."/>
        </authorList>
    </citation>
    <scope>NUCLEOTIDE SEQUENCE</scope>
    <source>
        <strain evidence="3">MM415B05766</strain>
    </source>
</reference>
<evidence type="ECO:0000256" key="1">
    <source>
        <dbReference type="ARBA" id="ARBA00023125"/>
    </source>
</evidence>
<dbReference type="GO" id="GO:0009295">
    <property type="term" value="C:nucleoid"/>
    <property type="evidence" value="ECO:0007669"/>
    <property type="project" value="TreeGrafter"/>
</dbReference>
<proteinExistence type="inferred from homology"/>
<evidence type="ECO:0000256" key="2">
    <source>
        <dbReference type="SAM" id="MobiDB-lite"/>
    </source>
</evidence>
<dbReference type="PANTHER" id="PTHR10302">
    <property type="entry name" value="SINGLE-STRANDED DNA-BINDING PROTEIN"/>
    <property type="match status" value="1"/>
</dbReference>
<dbReference type="CDD" id="cd04496">
    <property type="entry name" value="SSB_OBF"/>
    <property type="match status" value="1"/>
</dbReference>
<organism evidence="3">
    <name type="scientific">viral metagenome</name>
    <dbReference type="NCBI Taxonomy" id="1070528"/>
    <lineage>
        <taxon>unclassified sequences</taxon>
        <taxon>metagenomes</taxon>
        <taxon>organismal metagenomes</taxon>
    </lineage>
</organism>
<gene>
    <name evidence="3" type="ORF">MM415B05766_0004</name>
</gene>
<protein>
    <submittedName>
        <fullName evidence="3">Putative single-stranded DNA-binding protein</fullName>
    </submittedName>
</protein>
<dbReference type="HAMAP" id="MF_00984">
    <property type="entry name" value="SSB"/>
    <property type="match status" value="1"/>
</dbReference>
<name>A0A6M3LYJ1_9ZZZZ</name>
<dbReference type="NCBIfam" id="TIGR00621">
    <property type="entry name" value="ssb"/>
    <property type="match status" value="1"/>
</dbReference>
<feature type="region of interest" description="Disordered" evidence="2">
    <location>
        <begin position="104"/>
        <end position="138"/>
    </location>
</feature>
<evidence type="ECO:0000313" key="3">
    <source>
        <dbReference type="EMBL" id="QJA98001.1"/>
    </source>
</evidence>
<dbReference type="GO" id="GO:0003697">
    <property type="term" value="F:single-stranded DNA binding"/>
    <property type="evidence" value="ECO:0007669"/>
    <property type="project" value="InterPro"/>
</dbReference>
<dbReference type="InterPro" id="IPR011344">
    <property type="entry name" value="ssDNA-bd"/>
</dbReference>
<feature type="compositionally biased region" description="Basic and acidic residues" evidence="2">
    <location>
        <begin position="110"/>
        <end position="123"/>
    </location>
</feature>
<sequence>MSDLNQCNFVGRCGQDPQVKYLQDGTAIANFSIACGETWKSKTGEKQEKTTWIRCVAWKKLAEIIGQYLKKGSQVFVSGKLEVRSWEKDGQKQYSTEINVSQMQMLGSKSEAKKPEQANHAPDKPQNNYGLENENIPF</sequence>
<dbReference type="EMBL" id="MT143544">
    <property type="protein sequence ID" value="QJA98001.1"/>
    <property type="molecule type" value="Genomic_DNA"/>
</dbReference>
<keyword evidence="1 3" id="KW-0238">DNA-binding</keyword>
<dbReference type="SUPFAM" id="SSF50249">
    <property type="entry name" value="Nucleic acid-binding proteins"/>
    <property type="match status" value="1"/>
</dbReference>
<dbReference type="GO" id="GO:0006260">
    <property type="term" value="P:DNA replication"/>
    <property type="evidence" value="ECO:0007669"/>
    <property type="project" value="InterPro"/>
</dbReference>
<dbReference type="Gene3D" id="2.40.50.140">
    <property type="entry name" value="Nucleic acid-binding proteins"/>
    <property type="match status" value="1"/>
</dbReference>
<dbReference type="Pfam" id="PF00436">
    <property type="entry name" value="SSB"/>
    <property type="match status" value="1"/>
</dbReference>
<dbReference type="PANTHER" id="PTHR10302:SF27">
    <property type="entry name" value="SINGLE-STRANDED DNA-BINDING PROTEIN"/>
    <property type="match status" value="1"/>
</dbReference>
<accession>A0A6M3LYJ1</accession>
<dbReference type="AlphaFoldDB" id="A0A6M3LYJ1"/>